<keyword evidence="1" id="KW-0472">Membrane</keyword>
<keyword evidence="2" id="KW-1185">Reference proteome</keyword>
<dbReference type="WBParaSite" id="nRc.2.0.1.t38666-RA">
    <property type="protein sequence ID" value="nRc.2.0.1.t38666-RA"/>
    <property type="gene ID" value="nRc.2.0.1.g38666"/>
</dbReference>
<evidence type="ECO:0000313" key="3">
    <source>
        <dbReference type="WBParaSite" id="nRc.2.0.1.t38666-RA"/>
    </source>
</evidence>
<dbReference type="AlphaFoldDB" id="A0A915KLH5"/>
<keyword evidence="1" id="KW-1133">Transmembrane helix</keyword>
<organism evidence="2 3">
    <name type="scientific">Romanomermis culicivorax</name>
    <name type="common">Nematode worm</name>
    <dbReference type="NCBI Taxonomy" id="13658"/>
    <lineage>
        <taxon>Eukaryota</taxon>
        <taxon>Metazoa</taxon>
        <taxon>Ecdysozoa</taxon>
        <taxon>Nematoda</taxon>
        <taxon>Enoplea</taxon>
        <taxon>Dorylaimia</taxon>
        <taxon>Mermithida</taxon>
        <taxon>Mermithoidea</taxon>
        <taxon>Mermithidae</taxon>
        <taxon>Romanomermis</taxon>
    </lineage>
</organism>
<proteinExistence type="predicted"/>
<name>A0A915KLH5_ROMCU</name>
<accession>A0A915KLH5</accession>
<keyword evidence="1" id="KW-0812">Transmembrane</keyword>
<dbReference type="Proteomes" id="UP000887565">
    <property type="component" value="Unplaced"/>
</dbReference>
<reference evidence="3" key="1">
    <citation type="submission" date="2022-11" db="UniProtKB">
        <authorList>
            <consortium name="WormBaseParasite"/>
        </authorList>
    </citation>
    <scope>IDENTIFICATION</scope>
</reference>
<evidence type="ECO:0000256" key="1">
    <source>
        <dbReference type="SAM" id="Phobius"/>
    </source>
</evidence>
<evidence type="ECO:0000313" key="2">
    <source>
        <dbReference type="Proteomes" id="UP000887565"/>
    </source>
</evidence>
<protein>
    <submittedName>
        <fullName evidence="3">Uncharacterized protein</fullName>
    </submittedName>
</protein>
<feature type="transmembrane region" description="Helical" evidence="1">
    <location>
        <begin position="20"/>
        <end position="39"/>
    </location>
</feature>
<sequence length="76" mass="8690">MREALQKLVYQIKIKNVGPLKGLIIFGLCCINIIVGHPVDGKLRPEIALQIDKLDDQQRKHWHRNGAPKKDRKVIA</sequence>